<comment type="caution">
    <text evidence="2">The sequence shown here is derived from an EMBL/GenBank/DDBJ whole genome shotgun (WGS) entry which is preliminary data.</text>
</comment>
<evidence type="ECO:0000313" key="3">
    <source>
        <dbReference type="Proteomes" id="UP000024635"/>
    </source>
</evidence>
<protein>
    <submittedName>
        <fullName evidence="2">Uncharacterized protein</fullName>
    </submittedName>
</protein>
<feature type="compositionally biased region" description="Basic and acidic residues" evidence="1">
    <location>
        <begin position="18"/>
        <end position="30"/>
    </location>
</feature>
<organism evidence="2 3">
    <name type="scientific">Ancylostoma ceylanicum</name>
    <dbReference type="NCBI Taxonomy" id="53326"/>
    <lineage>
        <taxon>Eukaryota</taxon>
        <taxon>Metazoa</taxon>
        <taxon>Ecdysozoa</taxon>
        <taxon>Nematoda</taxon>
        <taxon>Chromadorea</taxon>
        <taxon>Rhabditida</taxon>
        <taxon>Rhabditina</taxon>
        <taxon>Rhabditomorpha</taxon>
        <taxon>Strongyloidea</taxon>
        <taxon>Ancylostomatidae</taxon>
        <taxon>Ancylostomatinae</taxon>
        <taxon>Ancylostoma</taxon>
    </lineage>
</organism>
<gene>
    <name evidence="2" type="primary">Acey_s0003.g1281</name>
    <name evidence="2" type="ORF">Y032_0003g1281</name>
</gene>
<feature type="region of interest" description="Disordered" evidence="1">
    <location>
        <begin position="1"/>
        <end position="30"/>
    </location>
</feature>
<reference evidence="3" key="1">
    <citation type="journal article" date="2015" name="Nat. Genet.">
        <title>The genome and transcriptome of the zoonotic hookworm Ancylostoma ceylanicum identify infection-specific gene families.</title>
        <authorList>
            <person name="Schwarz E.M."/>
            <person name="Hu Y."/>
            <person name="Antoshechkin I."/>
            <person name="Miller M.M."/>
            <person name="Sternberg P.W."/>
            <person name="Aroian R.V."/>
        </authorList>
    </citation>
    <scope>NUCLEOTIDE SEQUENCE</scope>
    <source>
        <strain evidence="3">HY135</strain>
    </source>
</reference>
<keyword evidence="3" id="KW-1185">Reference proteome</keyword>
<dbReference type="AlphaFoldDB" id="A0A016VX09"/>
<evidence type="ECO:0000313" key="2">
    <source>
        <dbReference type="EMBL" id="EYC31871.1"/>
    </source>
</evidence>
<sequence>MLSSKKEPDPAQSEDIAAWDRREAEGIRGSSDIRCRDIKGPALESPRWGLRLQVVVPFYPTVVVRSTGTDCRLVVQ</sequence>
<evidence type="ECO:0000256" key="1">
    <source>
        <dbReference type="SAM" id="MobiDB-lite"/>
    </source>
</evidence>
<dbReference type="EMBL" id="JARK01001339">
    <property type="protein sequence ID" value="EYC31871.1"/>
    <property type="molecule type" value="Genomic_DNA"/>
</dbReference>
<dbReference type="Proteomes" id="UP000024635">
    <property type="component" value="Unassembled WGS sequence"/>
</dbReference>
<proteinExistence type="predicted"/>
<accession>A0A016VX09</accession>
<name>A0A016VX09_9BILA</name>